<evidence type="ECO:0008006" key="3">
    <source>
        <dbReference type="Google" id="ProtNLM"/>
    </source>
</evidence>
<accession>A0ABT4UF12</accession>
<comment type="caution">
    <text evidence="1">The sequence shown here is derived from an EMBL/GenBank/DDBJ whole genome shotgun (WGS) entry which is preliminary data.</text>
</comment>
<sequence length="117" mass="13349">MYSFLSAGTLEIKSLVILDQRYLRLQVETGNRPCGAIDFIAGKINFNISSGTFIFKGMEHIKDITFEYKAGNLVFIFSNTKTLSVECRMDFFEKISAHIETYSQANNHQAKDFFSNN</sequence>
<dbReference type="Proteomes" id="UP001210231">
    <property type="component" value="Unassembled WGS sequence"/>
</dbReference>
<dbReference type="RefSeq" id="WP_407029732.1">
    <property type="nucleotide sequence ID" value="NZ_JAQGEF010000001.1"/>
</dbReference>
<evidence type="ECO:0000313" key="1">
    <source>
        <dbReference type="EMBL" id="MDA3613401.1"/>
    </source>
</evidence>
<protein>
    <recommendedName>
        <fullName evidence="3">YokE-like PH domain-containing protein</fullName>
    </recommendedName>
</protein>
<evidence type="ECO:0000313" key="2">
    <source>
        <dbReference type="Proteomes" id="UP001210231"/>
    </source>
</evidence>
<reference evidence="1 2" key="1">
    <citation type="submission" date="2022-12" db="EMBL/GenBank/DDBJ databases">
        <title>Chitinophagaceae gen. sp. nov., a new member of the family Chitinophagaceae, isolated from soil in a chemical factory.</title>
        <authorList>
            <person name="Ke Z."/>
        </authorList>
    </citation>
    <scope>NUCLEOTIDE SEQUENCE [LARGE SCALE GENOMIC DNA]</scope>
    <source>
        <strain evidence="1 2">LY-5</strain>
    </source>
</reference>
<keyword evidence="2" id="KW-1185">Reference proteome</keyword>
<dbReference type="EMBL" id="JAQGEF010000001">
    <property type="protein sequence ID" value="MDA3613401.1"/>
    <property type="molecule type" value="Genomic_DNA"/>
</dbReference>
<proteinExistence type="predicted"/>
<gene>
    <name evidence="1" type="ORF">O3P16_01165</name>
</gene>
<name>A0ABT4UF12_9BACT</name>
<organism evidence="1 2">
    <name type="scientific">Polluticaenibacter yanchengensis</name>
    <dbReference type="NCBI Taxonomy" id="3014562"/>
    <lineage>
        <taxon>Bacteria</taxon>
        <taxon>Pseudomonadati</taxon>
        <taxon>Bacteroidota</taxon>
        <taxon>Chitinophagia</taxon>
        <taxon>Chitinophagales</taxon>
        <taxon>Chitinophagaceae</taxon>
        <taxon>Polluticaenibacter</taxon>
    </lineage>
</organism>